<feature type="coiled-coil region" evidence="1">
    <location>
        <begin position="199"/>
        <end position="233"/>
    </location>
</feature>
<keyword evidence="4" id="KW-1185">Reference proteome</keyword>
<evidence type="ECO:0000256" key="2">
    <source>
        <dbReference type="SAM" id="MobiDB-lite"/>
    </source>
</evidence>
<feature type="non-terminal residue" evidence="3">
    <location>
        <position position="1"/>
    </location>
</feature>
<comment type="caution">
    <text evidence="3">The sequence shown here is derived from an EMBL/GenBank/DDBJ whole genome shotgun (WGS) entry which is preliminary data.</text>
</comment>
<keyword evidence="1" id="KW-0175">Coiled coil</keyword>
<organism evidence="3 4">
    <name type="scientific">Volvox reticuliferus</name>
    <dbReference type="NCBI Taxonomy" id="1737510"/>
    <lineage>
        <taxon>Eukaryota</taxon>
        <taxon>Viridiplantae</taxon>
        <taxon>Chlorophyta</taxon>
        <taxon>core chlorophytes</taxon>
        <taxon>Chlorophyceae</taxon>
        <taxon>CS clade</taxon>
        <taxon>Chlamydomonadales</taxon>
        <taxon>Volvocaceae</taxon>
        <taxon>Volvox</taxon>
    </lineage>
</organism>
<protein>
    <submittedName>
        <fullName evidence="3">Uncharacterized protein</fullName>
    </submittedName>
</protein>
<accession>A0A8J4CZ38</accession>
<evidence type="ECO:0000313" key="4">
    <source>
        <dbReference type="Proteomes" id="UP000747110"/>
    </source>
</evidence>
<feature type="non-terminal residue" evidence="3">
    <location>
        <position position="326"/>
    </location>
</feature>
<evidence type="ECO:0000256" key="1">
    <source>
        <dbReference type="SAM" id="Coils"/>
    </source>
</evidence>
<feature type="region of interest" description="Disordered" evidence="2">
    <location>
        <begin position="233"/>
        <end position="299"/>
    </location>
</feature>
<name>A0A8J4CZ38_9CHLO</name>
<sequence>YGICPGPAVDRYVVSQARRGAAVNVSEPRRLLEHIEALLGVGHLQERLTEVEDEIRTTTALLDQQESRAASLRQRREALAPQVARWRRYQAAVEQLAERRVTLRRRQLQRIEQRLSMARRQKDATEEQVADLKLREDALAEAAALSEQREVAAGRVAAAAEKKQATAVAKFSERRALLAKLQAAASLHSDEESTAASAEQRLTARLAELTRELAERRNELARAEELLEELQRQQPENHHHHHHEQQHEDQAPEEHQEHGDDESEKQGHRGSAGGTEGTTAGPSLKRARISAPARAAVAAGRHAAVMDQELHSGEQRQVVLEAEVRQ</sequence>
<feature type="coiled-coil region" evidence="1">
    <location>
        <begin position="108"/>
        <end position="142"/>
    </location>
</feature>
<dbReference type="AlphaFoldDB" id="A0A8J4CZ38"/>
<dbReference type="EMBL" id="BNCP01000052">
    <property type="protein sequence ID" value="GIL89661.1"/>
    <property type="molecule type" value="Genomic_DNA"/>
</dbReference>
<feature type="coiled-coil region" evidence="1">
    <location>
        <begin position="48"/>
        <end position="75"/>
    </location>
</feature>
<reference evidence="3" key="1">
    <citation type="journal article" date="2021" name="Proc. Natl. Acad. Sci. U.S.A.">
        <title>Three genomes in the algal genus Volvox reveal the fate of a haploid sex-determining region after a transition to homothallism.</title>
        <authorList>
            <person name="Yamamoto K."/>
            <person name="Hamaji T."/>
            <person name="Kawai-Toyooka H."/>
            <person name="Matsuzaki R."/>
            <person name="Takahashi F."/>
            <person name="Nishimura Y."/>
            <person name="Kawachi M."/>
            <person name="Noguchi H."/>
            <person name="Minakuchi Y."/>
            <person name="Umen J.G."/>
            <person name="Toyoda A."/>
            <person name="Nozaki H."/>
        </authorList>
    </citation>
    <scope>NUCLEOTIDE SEQUENCE</scope>
    <source>
        <strain evidence="3">NIES-3786</strain>
    </source>
</reference>
<feature type="compositionally biased region" description="Low complexity" evidence="2">
    <location>
        <begin position="289"/>
        <end position="299"/>
    </location>
</feature>
<evidence type="ECO:0000313" key="3">
    <source>
        <dbReference type="EMBL" id="GIL89661.1"/>
    </source>
</evidence>
<gene>
    <name evidence="3" type="ORF">Vretifemale_17417</name>
</gene>
<feature type="compositionally biased region" description="Basic and acidic residues" evidence="2">
    <location>
        <begin position="245"/>
        <end position="258"/>
    </location>
</feature>
<proteinExistence type="predicted"/>
<dbReference type="OrthoDB" id="5575062at2759"/>
<dbReference type="Proteomes" id="UP000747110">
    <property type="component" value="Unassembled WGS sequence"/>
</dbReference>